<keyword evidence="1" id="KW-1133">Transmembrane helix</keyword>
<organism evidence="2 3">
    <name type="scientific">Luteolibacter algae</name>
    <dbReference type="NCBI Taxonomy" id="454151"/>
    <lineage>
        <taxon>Bacteria</taxon>
        <taxon>Pseudomonadati</taxon>
        <taxon>Verrucomicrobiota</taxon>
        <taxon>Verrucomicrobiia</taxon>
        <taxon>Verrucomicrobiales</taxon>
        <taxon>Verrucomicrobiaceae</taxon>
        <taxon>Luteolibacter</taxon>
    </lineage>
</organism>
<keyword evidence="1" id="KW-0472">Membrane</keyword>
<evidence type="ECO:0000256" key="1">
    <source>
        <dbReference type="SAM" id="Phobius"/>
    </source>
</evidence>
<evidence type="ECO:0000313" key="2">
    <source>
        <dbReference type="EMBL" id="MFD2257789.1"/>
    </source>
</evidence>
<dbReference type="Proteomes" id="UP001597375">
    <property type="component" value="Unassembled WGS sequence"/>
</dbReference>
<dbReference type="RefSeq" id="WP_386821149.1">
    <property type="nucleotide sequence ID" value="NZ_JBHUIT010000031.1"/>
</dbReference>
<keyword evidence="3" id="KW-1185">Reference proteome</keyword>
<proteinExistence type="predicted"/>
<keyword evidence="1" id="KW-0812">Transmembrane</keyword>
<name>A0ABW5DCY0_9BACT</name>
<protein>
    <recommendedName>
        <fullName evidence="4">Cytochrome c-type biogenesis protein CcmF C-terminal domain-containing protein</fullName>
    </recommendedName>
</protein>
<accession>A0ABW5DCY0</accession>
<sequence>MQLTKFDRWLKEKFVYEIQILTLRPLDNVPKHIRHIELPEKPGRRYKHLYTTGRAKAANEMLAGLKENNQMFTTKVVDKKAWWVEFVAPKGKSVTWYLVSVFLMMGGLAPVIIWIRGLLQNPEFMKNMKESLEILRG</sequence>
<comment type="caution">
    <text evidence="2">The sequence shown here is derived from an EMBL/GenBank/DDBJ whole genome shotgun (WGS) entry which is preliminary data.</text>
</comment>
<evidence type="ECO:0008006" key="4">
    <source>
        <dbReference type="Google" id="ProtNLM"/>
    </source>
</evidence>
<dbReference type="EMBL" id="JBHUIT010000031">
    <property type="protein sequence ID" value="MFD2257789.1"/>
    <property type="molecule type" value="Genomic_DNA"/>
</dbReference>
<evidence type="ECO:0000313" key="3">
    <source>
        <dbReference type="Proteomes" id="UP001597375"/>
    </source>
</evidence>
<feature type="transmembrane region" description="Helical" evidence="1">
    <location>
        <begin position="96"/>
        <end position="119"/>
    </location>
</feature>
<gene>
    <name evidence="2" type="ORF">ACFSSA_13995</name>
</gene>
<reference evidence="3" key="1">
    <citation type="journal article" date="2019" name="Int. J. Syst. Evol. Microbiol.">
        <title>The Global Catalogue of Microorganisms (GCM) 10K type strain sequencing project: providing services to taxonomists for standard genome sequencing and annotation.</title>
        <authorList>
            <consortium name="The Broad Institute Genomics Platform"/>
            <consortium name="The Broad Institute Genome Sequencing Center for Infectious Disease"/>
            <person name="Wu L."/>
            <person name="Ma J."/>
        </authorList>
    </citation>
    <scope>NUCLEOTIDE SEQUENCE [LARGE SCALE GENOMIC DNA]</scope>
    <source>
        <strain evidence="3">CGMCC 4.7106</strain>
    </source>
</reference>